<sequence length="36" mass="3882">MRLIQSFRTPRQRTAVAAKQSTGFDSIGFEAGALGI</sequence>
<reference evidence="1" key="1">
    <citation type="submission" date="2013-11" db="EMBL/GenBank/DDBJ databases">
        <title>The Genome Sequence of Phytophthora parasitica CJ02B3.</title>
        <authorList>
            <consortium name="The Broad Institute Genomics Platform"/>
            <person name="Russ C."/>
            <person name="Tyler B."/>
            <person name="Panabieres F."/>
            <person name="Shan W."/>
            <person name="Tripathy S."/>
            <person name="Grunwald N."/>
            <person name="Machado M."/>
            <person name="Johnson C.S."/>
            <person name="Arredondo F."/>
            <person name="Hong C."/>
            <person name="Coffey M."/>
            <person name="Young S.K."/>
            <person name="Zeng Q."/>
            <person name="Gargeya S."/>
            <person name="Fitzgerald M."/>
            <person name="Abouelleil A."/>
            <person name="Alvarado L."/>
            <person name="Chapman S.B."/>
            <person name="Gainer-Dewar J."/>
            <person name="Goldberg J."/>
            <person name="Griggs A."/>
            <person name="Gujja S."/>
            <person name="Hansen M."/>
            <person name="Howarth C."/>
            <person name="Imamovic A."/>
            <person name="Ireland A."/>
            <person name="Larimer J."/>
            <person name="McCowan C."/>
            <person name="Murphy C."/>
            <person name="Pearson M."/>
            <person name="Poon T.W."/>
            <person name="Priest M."/>
            <person name="Roberts A."/>
            <person name="Saif S."/>
            <person name="Shea T."/>
            <person name="Sykes S."/>
            <person name="Wortman J."/>
            <person name="Nusbaum C."/>
            <person name="Birren B."/>
        </authorList>
    </citation>
    <scope>NUCLEOTIDE SEQUENCE [LARGE SCALE GENOMIC DNA]</scope>
    <source>
        <strain evidence="1">CJ02B3</strain>
    </source>
</reference>
<evidence type="ECO:0000313" key="2">
    <source>
        <dbReference type="EMBL" id="ETL50632.1"/>
    </source>
</evidence>
<dbReference type="Proteomes" id="UP000053864">
    <property type="component" value="Unassembled WGS sequence"/>
</dbReference>
<dbReference type="Proteomes" id="UP000053236">
    <property type="component" value="Unassembled WGS sequence"/>
</dbReference>
<dbReference type="AlphaFoldDB" id="W2JXY3"/>
<protein>
    <submittedName>
        <fullName evidence="2">Uncharacterized protein</fullName>
    </submittedName>
</protein>
<organism evidence="2 3">
    <name type="scientific">Phytophthora nicotianae</name>
    <name type="common">Potato buckeye rot agent</name>
    <name type="synonym">Phytophthora parasitica</name>
    <dbReference type="NCBI Taxonomy" id="4792"/>
    <lineage>
        <taxon>Eukaryota</taxon>
        <taxon>Sar</taxon>
        <taxon>Stramenopiles</taxon>
        <taxon>Oomycota</taxon>
        <taxon>Peronosporomycetes</taxon>
        <taxon>Peronosporales</taxon>
        <taxon>Peronosporaceae</taxon>
        <taxon>Phytophthora</taxon>
    </lineage>
</organism>
<dbReference type="EMBL" id="KI683854">
    <property type="protein sequence ID" value="ETK97281.1"/>
    <property type="molecule type" value="Genomic_DNA"/>
</dbReference>
<reference evidence="2 3" key="2">
    <citation type="submission" date="2013-11" db="EMBL/GenBank/DDBJ databases">
        <title>The Genome Sequence of Phytophthora parasitica CJ05E6.</title>
        <authorList>
            <consortium name="The Broad Institute Genomics Platform"/>
            <person name="Russ C."/>
            <person name="Tyler B."/>
            <person name="Panabieres F."/>
            <person name="Shan W."/>
            <person name="Tripathy S."/>
            <person name="Grunwald N."/>
            <person name="Machado M."/>
            <person name="Johnson C.S."/>
            <person name="Arredondo F."/>
            <person name="Hong C."/>
            <person name="Coffey M."/>
            <person name="Young S.K."/>
            <person name="Zeng Q."/>
            <person name="Gargeya S."/>
            <person name="Fitzgerald M."/>
            <person name="Abouelleil A."/>
            <person name="Alvarado L."/>
            <person name="Chapman S.B."/>
            <person name="Gainer-Dewar J."/>
            <person name="Goldberg J."/>
            <person name="Griggs A."/>
            <person name="Gujja S."/>
            <person name="Hansen M."/>
            <person name="Howarth C."/>
            <person name="Imamovic A."/>
            <person name="Ireland A."/>
            <person name="Larimer J."/>
            <person name="McCowan C."/>
            <person name="Murphy C."/>
            <person name="Pearson M."/>
            <person name="Poon T.W."/>
            <person name="Priest M."/>
            <person name="Roberts A."/>
            <person name="Saif S."/>
            <person name="Shea T."/>
            <person name="Sykes S."/>
            <person name="Wortman J."/>
            <person name="Nusbaum C."/>
            <person name="Birren B."/>
        </authorList>
    </citation>
    <scope>NUCLEOTIDE SEQUENCE [LARGE SCALE GENOMIC DNA]</scope>
    <source>
        <strain evidence="2 3">CJ05E6</strain>
    </source>
</reference>
<evidence type="ECO:0000313" key="3">
    <source>
        <dbReference type="Proteomes" id="UP000053864"/>
    </source>
</evidence>
<gene>
    <name evidence="1" type="ORF">L915_00157</name>
    <name evidence="2" type="ORF">L916_00158</name>
</gene>
<name>W2JXY3_PHYNI</name>
<evidence type="ECO:0000313" key="1">
    <source>
        <dbReference type="EMBL" id="ETK97281.1"/>
    </source>
</evidence>
<accession>W2JXY3</accession>
<proteinExistence type="predicted"/>
<dbReference type="EMBL" id="KI670321">
    <property type="protein sequence ID" value="ETL50632.1"/>
    <property type="molecule type" value="Genomic_DNA"/>
</dbReference>